<dbReference type="OrthoDB" id="269227at2759"/>
<dbReference type="Gene3D" id="3.50.50.60">
    <property type="entry name" value="FAD/NAD(P)-binding domain"/>
    <property type="match status" value="1"/>
</dbReference>
<dbReference type="PANTHER" id="PTHR45968">
    <property type="entry name" value="OSJNBA0019K04.7 PROTEIN"/>
    <property type="match status" value="1"/>
</dbReference>
<dbReference type="Proteomes" id="UP001141552">
    <property type="component" value="Unassembled WGS sequence"/>
</dbReference>
<dbReference type="InterPro" id="IPR051871">
    <property type="entry name" value="GMC_Oxidoreductase-Related"/>
</dbReference>
<dbReference type="Gene3D" id="3.30.410.40">
    <property type="match status" value="1"/>
</dbReference>
<evidence type="ECO:0000313" key="5">
    <source>
        <dbReference type="EMBL" id="KAJ4822864.1"/>
    </source>
</evidence>
<evidence type="ECO:0000256" key="1">
    <source>
        <dbReference type="ARBA" id="ARBA00001974"/>
    </source>
</evidence>
<proteinExistence type="predicted"/>
<reference evidence="5" key="1">
    <citation type="submission" date="2022-02" db="EMBL/GenBank/DDBJ databases">
        <authorList>
            <person name="Henning P.M."/>
            <person name="McCubbin A.G."/>
            <person name="Shore J.S."/>
        </authorList>
    </citation>
    <scope>NUCLEOTIDE SEQUENCE</scope>
    <source>
        <strain evidence="5">F60SS</strain>
        <tissue evidence="5">Leaves</tissue>
    </source>
</reference>
<evidence type="ECO:0000256" key="4">
    <source>
        <dbReference type="SAM" id="MobiDB-lite"/>
    </source>
</evidence>
<evidence type="ECO:0000256" key="3">
    <source>
        <dbReference type="ARBA" id="ARBA00022827"/>
    </source>
</evidence>
<protein>
    <submittedName>
        <fullName evidence="5">Uncharacterized protein</fullName>
    </submittedName>
</protein>
<comment type="cofactor">
    <cofactor evidence="1">
        <name>FAD</name>
        <dbReference type="ChEBI" id="CHEBI:57692"/>
    </cofactor>
</comment>
<dbReference type="EMBL" id="JAKUCV010007560">
    <property type="protein sequence ID" value="KAJ4822864.1"/>
    <property type="molecule type" value="Genomic_DNA"/>
</dbReference>
<organism evidence="5 6">
    <name type="scientific">Turnera subulata</name>
    <dbReference type="NCBI Taxonomy" id="218843"/>
    <lineage>
        <taxon>Eukaryota</taxon>
        <taxon>Viridiplantae</taxon>
        <taxon>Streptophyta</taxon>
        <taxon>Embryophyta</taxon>
        <taxon>Tracheophyta</taxon>
        <taxon>Spermatophyta</taxon>
        <taxon>Magnoliopsida</taxon>
        <taxon>eudicotyledons</taxon>
        <taxon>Gunneridae</taxon>
        <taxon>Pentapetalae</taxon>
        <taxon>rosids</taxon>
        <taxon>fabids</taxon>
        <taxon>Malpighiales</taxon>
        <taxon>Passifloraceae</taxon>
        <taxon>Turnera</taxon>
    </lineage>
</organism>
<accession>A0A9Q0F2A4</accession>
<sequence length="359" mass="38629">MHSSDSPAQHLISEDGFPYPRGRILGGSSAIDAGFYSSADPSLHFDSDLSAGRSYTRFVVNSTELPSQDYDRSVFRPELSNWQPAASDAYCGLTLDRRVGTEMGGSAFDGAAERIQLVGIVPLEHSVVQFFGITKAGAYLAAASDVIPFSTPASSVFIKRTPSPPLHITNSLPHSYRVSGGVPHGKSHVMTREGFLSTFTEVHTFGSPALHHISEDGLPNARGTTICNVELYSRQLAMTQNVQHSTSVVFDFEEDDVVDGCGGGGGDGGCGHAVAVGGGIREDNGEDRVEEEGELRLHWQWRRLPLSRVDGGPSRTMARTRGYSPQPPRSKTRDDDGFLVHAQLQTSASSIAAMAPIRR</sequence>
<reference evidence="5" key="2">
    <citation type="journal article" date="2023" name="Plants (Basel)">
        <title>Annotation of the Turnera subulata (Passifloraceae) Draft Genome Reveals the S-Locus Evolved after the Divergence of Turneroideae from Passifloroideae in a Stepwise Manner.</title>
        <authorList>
            <person name="Henning P.M."/>
            <person name="Roalson E.H."/>
            <person name="Mir W."/>
            <person name="McCubbin A.G."/>
            <person name="Shore J.S."/>
        </authorList>
    </citation>
    <scope>NUCLEOTIDE SEQUENCE</scope>
    <source>
        <strain evidence="5">F60SS</strain>
    </source>
</reference>
<dbReference type="AlphaFoldDB" id="A0A9Q0F2A4"/>
<gene>
    <name evidence="5" type="ORF">Tsubulata_048046</name>
</gene>
<keyword evidence="6" id="KW-1185">Reference proteome</keyword>
<evidence type="ECO:0000313" key="6">
    <source>
        <dbReference type="Proteomes" id="UP001141552"/>
    </source>
</evidence>
<keyword evidence="2" id="KW-0285">Flavoprotein</keyword>
<feature type="region of interest" description="Disordered" evidence="4">
    <location>
        <begin position="310"/>
        <end position="335"/>
    </location>
</feature>
<dbReference type="InterPro" id="IPR036188">
    <property type="entry name" value="FAD/NAD-bd_sf"/>
</dbReference>
<keyword evidence="3" id="KW-0274">FAD</keyword>
<comment type="caution">
    <text evidence="5">The sequence shown here is derived from an EMBL/GenBank/DDBJ whole genome shotgun (WGS) entry which is preliminary data.</text>
</comment>
<name>A0A9Q0F2A4_9ROSI</name>
<evidence type="ECO:0000256" key="2">
    <source>
        <dbReference type="ARBA" id="ARBA00022630"/>
    </source>
</evidence>
<dbReference type="PANTHER" id="PTHR45968:SF2">
    <property type="entry name" value="(R)-MANDELONITRILE LYASE-LIKE"/>
    <property type="match status" value="1"/>
</dbReference>